<dbReference type="PROSITE" id="PS50097">
    <property type="entry name" value="BTB"/>
    <property type="match status" value="1"/>
</dbReference>
<feature type="repeat" description="ANK" evidence="1">
    <location>
        <begin position="196"/>
        <end position="229"/>
    </location>
</feature>
<dbReference type="SMART" id="SM00248">
    <property type="entry name" value="ANK"/>
    <property type="match status" value="13"/>
</dbReference>
<organism evidence="3 4">
    <name type="scientific">Anaeramoeba flamelloides</name>
    <dbReference type="NCBI Taxonomy" id="1746091"/>
    <lineage>
        <taxon>Eukaryota</taxon>
        <taxon>Metamonada</taxon>
        <taxon>Anaeramoebidae</taxon>
        <taxon>Anaeramoeba</taxon>
    </lineage>
</organism>
<dbReference type="Gene3D" id="1.25.40.20">
    <property type="entry name" value="Ankyrin repeat-containing domain"/>
    <property type="match status" value="2"/>
</dbReference>
<dbReference type="SUPFAM" id="SSF48403">
    <property type="entry name" value="Ankyrin repeat"/>
    <property type="match status" value="3"/>
</dbReference>
<dbReference type="EMBL" id="JAOAOG010000239">
    <property type="protein sequence ID" value="KAJ6237521.1"/>
    <property type="molecule type" value="Genomic_DNA"/>
</dbReference>
<feature type="repeat" description="ANK" evidence="1">
    <location>
        <begin position="506"/>
        <end position="539"/>
    </location>
</feature>
<keyword evidence="1" id="KW-0040">ANK repeat</keyword>
<feature type="domain" description="BTB" evidence="2">
    <location>
        <begin position="728"/>
        <end position="798"/>
    </location>
</feature>
<dbReference type="SUPFAM" id="SSF54695">
    <property type="entry name" value="POZ domain"/>
    <property type="match status" value="1"/>
</dbReference>
<comment type="caution">
    <text evidence="3">The sequence shown here is derived from an EMBL/GenBank/DDBJ whole genome shotgun (WGS) entry which is preliminary data.</text>
</comment>
<gene>
    <name evidence="3" type="ORF">M0813_27083</name>
</gene>
<dbReference type="InterPro" id="IPR002110">
    <property type="entry name" value="Ankyrin_rpt"/>
</dbReference>
<feature type="repeat" description="ANK" evidence="1">
    <location>
        <begin position="300"/>
        <end position="334"/>
    </location>
</feature>
<dbReference type="Pfam" id="PF12796">
    <property type="entry name" value="Ank_2"/>
    <property type="match status" value="3"/>
</dbReference>
<dbReference type="PANTHER" id="PTHR24125">
    <property type="entry name" value="ANKYRIN REPEAT AND DEATH DOMAIN-CONTAINING PROTEIN"/>
    <property type="match status" value="1"/>
</dbReference>
<evidence type="ECO:0000259" key="2">
    <source>
        <dbReference type="PROSITE" id="PS50097"/>
    </source>
</evidence>
<dbReference type="PANTHER" id="PTHR24125:SF5">
    <property type="entry name" value="ANKYRIN REPEAT PROTEIN"/>
    <property type="match status" value="1"/>
</dbReference>
<dbReference type="Proteomes" id="UP001150062">
    <property type="component" value="Unassembled WGS sequence"/>
</dbReference>
<accession>A0ABQ8XY43</accession>
<proteinExistence type="predicted"/>
<name>A0ABQ8XY43_9EUKA</name>
<reference evidence="3" key="1">
    <citation type="submission" date="2022-08" db="EMBL/GenBank/DDBJ databases">
        <title>Novel sulfate-reducing endosymbionts in the free-living metamonad Anaeramoeba.</title>
        <authorList>
            <person name="Jerlstrom-Hultqvist J."/>
            <person name="Cepicka I."/>
            <person name="Gallot-Lavallee L."/>
            <person name="Salas-Leiva D."/>
            <person name="Curtis B.A."/>
            <person name="Zahonova K."/>
            <person name="Pipaliya S."/>
            <person name="Dacks J."/>
            <person name="Roger A.J."/>
        </authorList>
    </citation>
    <scope>NUCLEOTIDE SEQUENCE</scope>
    <source>
        <strain evidence="3">Schooner1</strain>
    </source>
</reference>
<dbReference type="PROSITE" id="PS50088">
    <property type="entry name" value="ANK_REPEAT"/>
    <property type="match status" value="5"/>
</dbReference>
<keyword evidence="4" id="KW-1185">Reference proteome</keyword>
<dbReference type="InterPro" id="IPR011333">
    <property type="entry name" value="SKP1/BTB/POZ_sf"/>
</dbReference>
<feature type="repeat" description="ANK" evidence="1">
    <location>
        <begin position="471"/>
        <end position="505"/>
    </location>
</feature>
<evidence type="ECO:0000313" key="4">
    <source>
        <dbReference type="Proteomes" id="UP001150062"/>
    </source>
</evidence>
<protein>
    <submittedName>
        <fullName evidence="3">Ankyrin repeat-containing protein</fullName>
    </submittedName>
</protein>
<dbReference type="Pfam" id="PF00651">
    <property type="entry name" value="BTB"/>
    <property type="match status" value="1"/>
</dbReference>
<sequence>MIIFSKNHSLYQKLNHNQTNEELIENKSEGVSYLCLCNPNIETIKFLQSRKINFNEEDKYGSCFIHYCLNENQSKKFYKYIFENITNPNHLLRNNKTHFHNYCNKKPKVKLLKTFLVFGADPNQQNSFKETPFQYICNQYPSYEILELLLKYGADPNKPSSNQETPFHCLCKRKISLEILDLFLRNNTDLNPQDSHGRTPIHYMFENKITIKILKYLLKNGADINIQDKFNRTPFFYLCQGKSSMRQRKLLTYIRSTILKPDSYGSVKYGLTSRFLKKPSRILFKHCFKYINDINQHDIYGLTPFHFLCCENNLNKKVIKLFLTHGSNLHQEDSYRRTPFHFLCITQPNHQTLKYIVKKIHNINQKDNQKQTFLHYLCCRNPSIQNLKLFFEKGAKPMKKNNKGQTPFHFICSGNPTIETIEYFLQQDIDINQQDYKGKTSLHFLASGELSVDLITLFLKHNVNINVVDSSLKTPLHYLCKNSKKSLELFECFFLNGANINATDDLGKTPFHYLCLENPSPKYCTLFLKYGAKINKKDKLGNTPFHYYTDSGWVPCKLVLFFLQNGADPKIINKKGHTIFDHCYKNYSNYPSKIDKLKQLSEINFNCLQDDFRQFFQRKEFTDYEIKGVKFHRLLLEFRTKKKIHEISMILKLYSKTSIIQFLKWVYYDKLPKHWKHLLKPDDNNSKENKQNLELIKIFTQLQVPLDSIKSNTIAKSIKSLYQDETSKDFTIIMKNSNQKIKVHKLILQCRTGLFRGMFLTANDSNNINKITDYSIRTYDSLNIIIKYLYTRKIDKNQLTNKIQQELNDSVNYYQLKLNCSFNYLNMSYKNSKLLINGKK</sequence>
<dbReference type="PROSITE" id="PS50297">
    <property type="entry name" value="ANK_REP_REGION"/>
    <property type="match status" value="2"/>
</dbReference>
<dbReference type="CDD" id="cd18186">
    <property type="entry name" value="BTB_POZ_ZBTB_KLHL-like"/>
    <property type="match status" value="1"/>
</dbReference>
<evidence type="ECO:0000256" key="1">
    <source>
        <dbReference type="PROSITE-ProRule" id="PRU00023"/>
    </source>
</evidence>
<evidence type="ECO:0000313" key="3">
    <source>
        <dbReference type="EMBL" id="KAJ6237521.1"/>
    </source>
</evidence>
<dbReference type="InterPro" id="IPR036770">
    <property type="entry name" value="Ankyrin_rpt-contain_sf"/>
</dbReference>
<dbReference type="Gene3D" id="3.30.710.10">
    <property type="entry name" value="Potassium Channel Kv1.1, Chain A"/>
    <property type="match status" value="1"/>
</dbReference>
<feature type="repeat" description="ANK" evidence="1">
    <location>
        <begin position="540"/>
        <end position="574"/>
    </location>
</feature>
<dbReference type="InterPro" id="IPR000210">
    <property type="entry name" value="BTB/POZ_dom"/>
</dbReference>
<dbReference type="InterPro" id="IPR052457">
    <property type="entry name" value="Ankyrin-DD_containing_protein"/>
</dbReference>